<reference evidence="2 3" key="2">
    <citation type="journal article" date="2012" name="PLoS Pathog.">
        <title>Diverse lifestyles and strategies of plant pathogenesis encoded in the genomes of eighteen Dothideomycetes fungi.</title>
        <authorList>
            <person name="Ohm R.A."/>
            <person name="Feau N."/>
            <person name="Henrissat B."/>
            <person name="Schoch C.L."/>
            <person name="Horwitz B.A."/>
            <person name="Barry K.W."/>
            <person name="Condon B.J."/>
            <person name="Copeland A.C."/>
            <person name="Dhillon B."/>
            <person name="Glaser F."/>
            <person name="Hesse C.N."/>
            <person name="Kosti I."/>
            <person name="LaButti K."/>
            <person name="Lindquist E.A."/>
            <person name="Lucas S."/>
            <person name="Salamov A.A."/>
            <person name="Bradshaw R.E."/>
            <person name="Ciuffetti L."/>
            <person name="Hamelin R.C."/>
            <person name="Kema G.H.J."/>
            <person name="Lawrence C."/>
            <person name="Scott J.A."/>
            <person name="Spatafora J.W."/>
            <person name="Turgeon B.G."/>
            <person name="de Wit P.J.G.M."/>
            <person name="Zhong S."/>
            <person name="Goodwin S.B."/>
            <person name="Grigoriev I.V."/>
        </authorList>
    </citation>
    <scope>NUCLEOTIDE SEQUENCE [LARGE SCALE GENOMIC DNA]</scope>
    <source>
        <strain evidence="3">NZE10 / CBS 128990</strain>
    </source>
</reference>
<feature type="compositionally biased region" description="Basic and acidic residues" evidence="1">
    <location>
        <begin position="28"/>
        <end position="53"/>
    </location>
</feature>
<feature type="region of interest" description="Disordered" evidence="1">
    <location>
        <begin position="1"/>
        <end position="176"/>
    </location>
</feature>
<sequence>MQADNQHGPNGPSQPRLDQAYETAGNPTDKEPLEERKARQNARAEGEVAHRSPNETVDYSQATPTAMAQGIRGAGPGEETKGYTQQSLDRSQELDAAQMGAPGEGKVADAVEHPMGASGGERGLETDLDRKKAEQAPARQKVKEEKSENFDVGGVLGQRGGPANPVDKNNYPNSGD</sequence>
<feature type="compositionally biased region" description="Basic and acidic residues" evidence="1">
    <location>
        <begin position="122"/>
        <end position="134"/>
    </location>
</feature>
<organism evidence="2 3">
    <name type="scientific">Dothistroma septosporum (strain NZE10 / CBS 128990)</name>
    <name type="common">Red band needle blight fungus</name>
    <name type="synonym">Mycosphaerella pini</name>
    <dbReference type="NCBI Taxonomy" id="675120"/>
    <lineage>
        <taxon>Eukaryota</taxon>
        <taxon>Fungi</taxon>
        <taxon>Dikarya</taxon>
        <taxon>Ascomycota</taxon>
        <taxon>Pezizomycotina</taxon>
        <taxon>Dothideomycetes</taxon>
        <taxon>Dothideomycetidae</taxon>
        <taxon>Mycosphaerellales</taxon>
        <taxon>Mycosphaerellaceae</taxon>
        <taxon>Dothistroma</taxon>
    </lineage>
</organism>
<name>N1Q274_DOTSN</name>
<dbReference type="AlphaFoldDB" id="N1Q274"/>
<dbReference type="EMBL" id="KB446535">
    <property type="protein sequence ID" value="EME49856.1"/>
    <property type="molecule type" value="Genomic_DNA"/>
</dbReference>
<dbReference type="Proteomes" id="UP000016933">
    <property type="component" value="Unassembled WGS sequence"/>
</dbReference>
<feature type="compositionally biased region" description="Polar residues" evidence="1">
    <location>
        <begin position="54"/>
        <end position="66"/>
    </location>
</feature>
<evidence type="ECO:0000313" key="3">
    <source>
        <dbReference type="Proteomes" id="UP000016933"/>
    </source>
</evidence>
<keyword evidence="3" id="KW-1185">Reference proteome</keyword>
<evidence type="ECO:0000313" key="2">
    <source>
        <dbReference type="EMBL" id="EME49856.1"/>
    </source>
</evidence>
<dbReference type="OrthoDB" id="3438962at2759"/>
<dbReference type="HOGENOM" id="CLU_130490_0_0_1"/>
<reference evidence="3" key="1">
    <citation type="journal article" date="2012" name="PLoS Genet.">
        <title>The genomes of the fungal plant pathogens Cladosporium fulvum and Dothistroma septosporum reveal adaptation to different hosts and lifestyles but also signatures of common ancestry.</title>
        <authorList>
            <person name="de Wit P.J.G.M."/>
            <person name="van der Burgt A."/>
            <person name="Oekmen B."/>
            <person name="Stergiopoulos I."/>
            <person name="Abd-Elsalam K.A."/>
            <person name="Aerts A.L."/>
            <person name="Bahkali A.H."/>
            <person name="Beenen H.G."/>
            <person name="Chettri P."/>
            <person name="Cox M.P."/>
            <person name="Datema E."/>
            <person name="de Vries R.P."/>
            <person name="Dhillon B."/>
            <person name="Ganley A.R."/>
            <person name="Griffiths S.A."/>
            <person name="Guo Y."/>
            <person name="Hamelin R.C."/>
            <person name="Henrissat B."/>
            <person name="Kabir M.S."/>
            <person name="Jashni M.K."/>
            <person name="Kema G."/>
            <person name="Klaubauf S."/>
            <person name="Lapidus A."/>
            <person name="Levasseur A."/>
            <person name="Lindquist E."/>
            <person name="Mehrabi R."/>
            <person name="Ohm R.A."/>
            <person name="Owen T.J."/>
            <person name="Salamov A."/>
            <person name="Schwelm A."/>
            <person name="Schijlen E."/>
            <person name="Sun H."/>
            <person name="van den Burg H.A."/>
            <person name="van Ham R.C.H.J."/>
            <person name="Zhang S."/>
            <person name="Goodwin S.B."/>
            <person name="Grigoriev I.V."/>
            <person name="Collemare J."/>
            <person name="Bradshaw R.E."/>
        </authorList>
    </citation>
    <scope>NUCLEOTIDE SEQUENCE [LARGE SCALE GENOMIC DNA]</scope>
    <source>
        <strain evidence="3">NZE10 / CBS 128990</strain>
    </source>
</reference>
<dbReference type="OMA" id="QMAMPGE"/>
<dbReference type="STRING" id="675120.N1Q274"/>
<proteinExistence type="predicted"/>
<feature type="compositionally biased region" description="Polar residues" evidence="1">
    <location>
        <begin position="1"/>
        <end position="13"/>
    </location>
</feature>
<dbReference type="eggNOG" id="ENOG502SPID">
    <property type="taxonomic scope" value="Eukaryota"/>
</dbReference>
<gene>
    <name evidence="2" type="ORF">DOTSEDRAFT_85150</name>
</gene>
<protein>
    <submittedName>
        <fullName evidence="2">Uncharacterized protein</fullName>
    </submittedName>
</protein>
<accession>N1Q274</accession>
<evidence type="ECO:0000256" key="1">
    <source>
        <dbReference type="SAM" id="MobiDB-lite"/>
    </source>
</evidence>